<dbReference type="Pfam" id="PF14551">
    <property type="entry name" value="MCM_N"/>
    <property type="match status" value="1"/>
</dbReference>
<organism evidence="2 3">
    <name type="scientific">Methanobrevibacter smithii</name>
    <dbReference type="NCBI Taxonomy" id="2173"/>
    <lineage>
        <taxon>Archaea</taxon>
        <taxon>Methanobacteriati</taxon>
        <taxon>Methanobacteriota</taxon>
        <taxon>Methanomada group</taxon>
        <taxon>Methanobacteria</taxon>
        <taxon>Methanobacteriales</taxon>
        <taxon>Methanobacteriaceae</taxon>
        <taxon>Methanobrevibacter</taxon>
    </lineage>
</organism>
<reference evidence="3" key="1">
    <citation type="submission" date="2016-10" db="EMBL/GenBank/DDBJ databases">
        <authorList>
            <person name="Kim B.-C."/>
            <person name="Jeong H."/>
        </authorList>
    </citation>
    <scope>NUCLEOTIDE SEQUENCE [LARGE SCALE GENOMIC DNA]</scope>
    <source>
        <strain evidence="3">KB11</strain>
    </source>
</reference>
<dbReference type="InterPro" id="IPR012340">
    <property type="entry name" value="NA-bd_OB-fold"/>
</dbReference>
<dbReference type="AlphaFoldDB" id="A0A2H4U7H4"/>
<name>A0A2H4U7H4_METSM</name>
<feature type="domain" description="MCM N-terminal" evidence="1">
    <location>
        <begin position="12"/>
        <end position="73"/>
    </location>
</feature>
<protein>
    <recommendedName>
        <fullName evidence="1">MCM N-terminal domain-containing protein</fullName>
    </recommendedName>
</protein>
<evidence type="ECO:0000313" key="2">
    <source>
        <dbReference type="EMBL" id="ATZ60081.1"/>
    </source>
</evidence>
<dbReference type="InterPro" id="IPR027925">
    <property type="entry name" value="MCM_N"/>
</dbReference>
<proteinExistence type="predicted"/>
<accession>A0A2H4U7H4</accession>
<dbReference type="SUPFAM" id="SSF50249">
    <property type="entry name" value="Nucleic acid-binding proteins"/>
    <property type="match status" value="1"/>
</dbReference>
<dbReference type="RefSeq" id="WP_232724501.1">
    <property type="nucleotide sequence ID" value="NZ_CP017803.1"/>
</dbReference>
<dbReference type="GeneID" id="69160061"/>
<dbReference type="EMBL" id="CP017803">
    <property type="protein sequence ID" value="ATZ60081.1"/>
    <property type="molecule type" value="Genomic_DNA"/>
</dbReference>
<evidence type="ECO:0000313" key="3">
    <source>
        <dbReference type="Proteomes" id="UP000232133"/>
    </source>
</evidence>
<gene>
    <name evidence="2" type="ORF">BK798_06440</name>
</gene>
<sequence length="111" mass="12895">MISKTQTSISKFEEFFATTYKDDVFEILEQYPDKKSIIVDYPRLEMFDPYLADLLIEKPDEFIDAAETSIKNIDPLVKDADINIRFENLSNIISLQYLNSKYTGSFVSFEA</sequence>
<dbReference type="Gene3D" id="3.30.1640.10">
    <property type="entry name" value="mini-chromosome maintenance (MCM) complex, chain A, domain 1"/>
    <property type="match status" value="1"/>
</dbReference>
<evidence type="ECO:0000259" key="1">
    <source>
        <dbReference type="Pfam" id="PF14551"/>
    </source>
</evidence>
<dbReference type="Proteomes" id="UP000232133">
    <property type="component" value="Chromosome"/>
</dbReference>